<evidence type="ECO:0000313" key="2">
    <source>
        <dbReference type="Proteomes" id="UP000030322"/>
    </source>
</evidence>
<proteinExistence type="predicted"/>
<protein>
    <submittedName>
        <fullName evidence="1">Uncharacterized protein</fullName>
    </submittedName>
</protein>
<organism evidence="1 2">
    <name type="scientific">Erwinia phage phiEa2809</name>
    <dbReference type="NCBI Taxonomy" id="1564096"/>
    <lineage>
        <taxon>Viruses</taxon>
        <taxon>Duplodnaviria</taxon>
        <taxon>Heunggongvirae</taxon>
        <taxon>Uroviricota</taxon>
        <taxon>Caudoviricetes</taxon>
        <taxon>Pantevenvirales</taxon>
        <taxon>Ackermannviridae</taxon>
        <taxon>Nezavisimistyvirus</taxon>
        <taxon>Nezavisimistyvirus Ea2809</taxon>
    </lineage>
</organism>
<reference evidence="1 2" key="1">
    <citation type="submission" date="2014-10" db="EMBL/GenBank/DDBJ databases">
        <title>Characterization of a new ViI-like Erwinia amylovora bacteriophage.</title>
        <authorList>
            <person name="Lagonenko A.L."/>
            <person name="Valentovich L.N."/>
        </authorList>
    </citation>
    <scope>NUCLEOTIDE SEQUENCE [LARGE SCALE GENOMIC DNA]</scope>
</reference>
<gene>
    <name evidence="1" type="ORF">NW77_103</name>
</gene>
<dbReference type="RefSeq" id="YP_009147615.1">
    <property type="nucleotide sequence ID" value="NC_027340.1"/>
</dbReference>
<sequence>MATRTRTVQKKLDPQLVDRFLDHRIWHFLKVAKAKGETKVQFHHPVGNQANLTYTALFGLLNDMGMSVTQVRPGCGFGRGIGLVEIDNINKPKTVLF</sequence>
<name>A0A0A0YVJ8_9CAUD</name>
<keyword evidence="2" id="KW-1185">Reference proteome</keyword>
<evidence type="ECO:0000313" key="1">
    <source>
        <dbReference type="EMBL" id="AIX13111.1"/>
    </source>
</evidence>
<dbReference type="EMBL" id="KP037007">
    <property type="protein sequence ID" value="AIX13111.1"/>
    <property type="molecule type" value="Genomic_DNA"/>
</dbReference>
<accession>A0A0A0YVJ8</accession>
<dbReference type="KEGG" id="vg:24623230"/>
<dbReference type="GeneID" id="24623230"/>
<dbReference type="Proteomes" id="UP000030322">
    <property type="component" value="Segment"/>
</dbReference>